<dbReference type="EMBL" id="UZAD01013184">
    <property type="protein sequence ID" value="VDN91534.1"/>
    <property type="molecule type" value="Genomic_DNA"/>
</dbReference>
<reference evidence="3" key="1">
    <citation type="submission" date="2017-02" db="UniProtKB">
        <authorList>
            <consortium name="WormBaseParasite"/>
        </authorList>
    </citation>
    <scope>IDENTIFICATION</scope>
</reference>
<protein>
    <submittedName>
        <fullName evidence="3">Ovule protein</fullName>
    </submittedName>
</protein>
<evidence type="ECO:0000313" key="2">
    <source>
        <dbReference type="Proteomes" id="UP000278627"/>
    </source>
</evidence>
<evidence type="ECO:0000313" key="1">
    <source>
        <dbReference type="EMBL" id="VDN91534.1"/>
    </source>
</evidence>
<accession>A0A0N4TPC1</accession>
<sequence length="91" mass="10393">MCFDLHLPVVRIIYPWSFSRNDTINVTGDGSATLLQYLTLISRCEERRGSVYSSDTTKEGMKYKLGSYWLSRAQLGPMIYLTLHLAVAVSW</sequence>
<evidence type="ECO:0000313" key="3">
    <source>
        <dbReference type="WBParaSite" id="BPAG_0001038601-mRNA-1"/>
    </source>
</evidence>
<dbReference type="Proteomes" id="UP000278627">
    <property type="component" value="Unassembled WGS sequence"/>
</dbReference>
<organism evidence="3">
    <name type="scientific">Brugia pahangi</name>
    <name type="common">Filarial nematode worm</name>
    <dbReference type="NCBI Taxonomy" id="6280"/>
    <lineage>
        <taxon>Eukaryota</taxon>
        <taxon>Metazoa</taxon>
        <taxon>Ecdysozoa</taxon>
        <taxon>Nematoda</taxon>
        <taxon>Chromadorea</taxon>
        <taxon>Rhabditida</taxon>
        <taxon>Spirurina</taxon>
        <taxon>Spiruromorpha</taxon>
        <taxon>Filarioidea</taxon>
        <taxon>Onchocercidae</taxon>
        <taxon>Brugia</taxon>
    </lineage>
</organism>
<name>A0A0N4TPC1_BRUPA</name>
<reference evidence="1 2" key="2">
    <citation type="submission" date="2018-11" db="EMBL/GenBank/DDBJ databases">
        <authorList>
            <consortium name="Pathogen Informatics"/>
        </authorList>
    </citation>
    <scope>NUCLEOTIDE SEQUENCE [LARGE SCALE GENOMIC DNA]</scope>
</reference>
<gene>
    <name evidence="1" type="ORF">BPAG_LOCUS10348</name>
</gene>
<dbReference type="WBParaSite" id="BPAG_0001038601-mRNA-1">
    <property type="protein sequence ID" value="BPAG_0001038601-mRNA-1"/>
    <property type="gene ID" value="BPAG_0001038601"/>
</dbReference>
<keyword evidence="2" id="KW-1185">Reference proteome</keyword>
<proteinExistence type="predicted"/>
<dbReference type="AlphaFoldDB" id="A0A0N4TPC1"/>